<evidence type="ECO:0000313" key="2">
    <source>
        <dbReference type="EMBL" id="SUQ38561.1"/>
    </source>
</evidence>
<evidence type="ECO:0000313" key="4">
    <source>
        <dbReference type="Proteomes" id="UP000321057"/>
    </source>
</evidence>
<reference evidence="1 4" key="2">
    <citation type="submission" date="2019-07" db="EMBL/GenBank/DDBJ databases">
        <title>Whole genome shotgun sequence of Staphylococcus gallinarum NBRC 109767.</title>
        <authorList>
            <person name="Hosoyama A."/>
            <person name="Uohara A."/>
            <person name="Ohji S."/>
            <person name="Ichikawa N."/>
        </authorList>
    </citation>
    <scope>NUCLEOTIDE SEQUENCE [LARGE SCALE GENOMIC DNA]</scope>
    <source>
        <strain evidence="1 4">NBRC 109767</strain>
    </source>
</reference>
<keyword evidence="4" id="KW-1185">Reference proteome</keyword>
<dbReference type="Proteomes" id="UP000255277">
    <property type="component" value="Unassembled WGS sequence"/>
</dbReference>
<sequence length="101" mass="12234">MNNINISIKNVNLDSNTSQNHSKDDMNEILYNFENLEQGKRYKYIREYTLTMIEQIAEKEGRDLNRLLDMMVFDYIKNYHKDDYQSYLSSINDLRKHEDTQ</sequence>
<dbReference type="AlphaFoldDB" id="A0A380SAM3"/>
<reference evidence="2 3" key="1">
    <citation type="submission" date="2018-06" db="EMBL/GenBank/DDBJ databases">
        <authorList>
            <consortium name="Pathogen Informatics"/>
            <person name="Doyle S."/>
        </authorList>
    </citation>
    <scope>NUCLEOTIDE SEQUENCE [LARGE SCALE GENOMIC DNA]</scope>
    <source>
        <strain evidence="2 3">NCTC12195</strain>
    </source>
</reference>
<evidence type="ECO:0000313" key="3">
    <source>
        <dbReference type="Proteomes" id="UP000255277"/>
    </source>
</evidence>
<evidence type="ECO:0000313" key="1">
    <source>
        <dbReference type="EMBL" id="GEQ06642.1"/>
    </source>
</evidence>
<name>A0A380SAM3_STAGA</name>
<dbReference type="RefSeq" id="WP_126542164.1">
    <property type="nucleotide sequence ID" value="NZ_BKAX01000007.1"/>
</dbReference>
<accession>A0A380SAM3</accession>
<dbReference type="Proteomes" id="UP000321057">
    <property type="component" value="Unassembled WGS sequence"/>
</dbReference>
<organism evidence="2 3">
    <name type="scientific">Staphylococcus gallinarum</name>
    <dbReference type="NCBI Taxonomy" id="1293"/>
    <lineage>
        <taxon>Bacteria</taxon>
        <taxon>Bacillati</taxon>
        <taxon>Bacillota</taxon>
        <taxon>Bacilli</taxon>
        <taxon>Bacillales</taxon>
        <taxon>Staphylococcaceae</taxon>
        <taxon>Staphylococcus</taxon>
    </lineage>
</organism>
<proteinExistence type="predicted"/>
<dbReference type="EMBL" id="UHDK01000003">
    <property type="protein sequence ID" value="SUQ38561.1"/>
    <property type="molecule type" value="Genomic_DNA"/>
</dbReference>
<protein>
    <submittedName>
        <fullName evidence="2">Uncharacterized protein</fullName>
    </submittedName>
</protein>
<gene>
    <name evidence="2" type="ORF">NCTC12195_04937</name>
    <name evidence="1" type="ORF">SGA02_24700</name>
</gene>
<dbReference type="EMBL" id="BKAX01000007">
    <property type="protein sequence ID" value="GEQ06642.1"/>
    <property type="molecule type" value="Genomic_DNA"/>
</dbReference>